<dbReference type="InterPro" id="IPR018673">
    <property type="entry name" value="DUF2141"/>
</dbReference>
<dbReference type="AlphaFoldDB" id="A0AAW9RZL2"/>
<name>A0AAW9RZL2_9BACT</name>
<reference evidence="1 2" key="1">
    <citation type="submission" date="2024-04" db="EMBL/GenBank/DDBJ databases">
        <title>Novel genus in family Flammeovirgaceae.</title>
        <authorList>
            <person name="Nguyen T.H."/>
            <person name="Vuong T.Q."/>
            <person name="Le H."/>
            <person name="Kim S.-G."/>
        </authorList>
    </citation>
    <scope>NUCLEOTIDE SEQUENCE [LARGE SCALE GENOMIC DNA]</scope>
    <source>
        <strain evidence="1 2">JCM 23209</strain>
    </source>
</reference>
<dbReference type="EMBL" id="JBDKWZ010000013">
    <property type="protein sequence ID" value="MEN7550332.1"/>
    <property type="molecule type" value="Genomic_DNA"/>
</dbReference>
<protein>
    <submittedName>
        <fullName evidence="1">DUF2141 domain-containing protein</fullName>
    </submittedName>
</protein>
<proteinExistence type="predicted"/>
<evidence type="ECO:0000313" key="2">
    <source>
        <dbReference type="Proteomes" id="UP001403385"/>
    </source>
</evidence>
<organism evidence="1 2">
    <name type="scientific">Rapidithrix thailandica</name>
    <dbReference type="NCBI Taxonomy" id="413964"/>
    <lineage>
        <taxon>Bacteria</taxon>
        <taxon>Pseudomonadati</taxon>
        <taxon>Bacteroidota</taxon>
        <taxon>Cytophagia</taxon>
        <taxon>Cytophagales</taxon>
        <taxon>Flammeovirgaceae</taxon>
        <taxon>Rapidithrix</taxon>
    </lineage>
</organism>
<dbReference type="Proteomes" id="UP001403385">
    <property type="component" value="Unassembled WGS sequence"/>
</dbReference>
<gene>
    <name evidence="1" type="ORF">AAG747_20605</name>
</gene>
<dbReference type="RefSeq" id="WP_346823114.1">
    <property type="nucleotide sequence ID" value="NZ_JBDKWZ010000013.1"/>
</dbReference>
<comment type="caution">
    <text evidence="1">The sequence shown here is derived from an EMBL/GenBank/DDBJ whole genome shotgun (WGS) entry which is preliminary data.</text>
</comment>
<keyword evidence="2" id="KW-1185">Reference proteome</keyword>
<accession>A0AAW9RZL2</accession>
<dbReference type="Pfam" id="PF09912">
    <property type="entry name" value="DUF2141"/>
    <property type="match status" value="1"/>
</dbReference>
<sequence>MQKLVFFFLLLFGGFKVNTNPPLLKIVVKNIQQPQGSVKVALFLSSESFLKDYSIGKVKKVTQTGTVVVEFEYLPKGTYAVSAIHDINNNGKLDKNFLGIPKEPYGFSNGAQGKFGPPAFEEAKINFREDDEVVEVSLR</sequence>
<evidence type="ECO:0000313" key="1">
    <source>
        <dbReference type="EMBL" id="MEN7550332.1"/>
    </source>
</evidence>